<dbReference type="InterPro" id="IPR001965">
    <property type="entry name" value="Znf_PHD"/>
</dbReference>
<dbReference type="SMART" id="SM00249">
    <property type="entry name" value="PHD"/>
    <property type="match status" value="1"/>
</dbReference>
<dbReference type="SUPFAM" id="SSF50978">
    <property type="entry name" value="WD40 repeat-like"/>
    <property type="match status" value="1"/>
</dbReference>
<evidence type="ECO:0000256" key="8">
    <source>
        <dbReference type="ARBA" id="ARBA00029433"/>
    </source>
</evidence>
<feature type="domain" description="RING-type" evidence="13">
    <location>
        <begin position="929"/>
        <end position="973"/>
    </location>
</feature>
<dbReference type="InterPro" id="IPR057308">
    <property type="entry name" value="CHCR_PEP5_VPS11"/>
</dbReference>
<dbReference type="SUPFAM" id="SSF57850">
    <property type="entry name" value="RING/U-box"/>
    <property type="match status" value="1"/>
</dbReference>
<comment type="similarity">
    <text evidence="1 9">Belongs to the VPS11 family.</text>
</comment>
<feature type="repeat" description="CHCR" evidence="11">
    <location>
        <begin position="406"/>
        <end position="583"/>
    </location>
</feature>
<organism evidence="14 15">
    <name type="scientific">Saccharomyces mikatae IFO 1815</name>
    <dbReference type="NCBI Taxonomy" id="226126"/>
    <lineage>
        <taxon>Eukaryota</taxon>
        <taxon>Fungi</taxon>
        <taxon>Dikarya</taxon>
        <taxon>Ascomycota</taxon>
        <taxon>Saccharomycotina</taxon>
        <taxon>Saccharomycetes</taxon>
        <taxon>Saccharomycetales</taxon>
        <taxon>Saccharomycetaceae</taxon>
        <taxon>Saccharomyces</taxon>
    </lineage>
</organism>
<dbReference type="Proteomes" id="UP001161438">
    <property type="component" value="Chromosome 13"/>
</dbReference>
<evidence type="ECO:0000256" key="7">
    <source>
        <dbReference type="ARBA" id="ARBA00023136"/>
    </source>
</evidence>
<dbReference type="InterPro" id="IPR000547">
    <property type="entry name" value="Clathrin_H-chain/VPS_repeat"/>
</dbReference>
<keyword evidence="15" id="KW-1185">Reference proteome</keyword>
<comment type="subunit">
    <text evidence="9">Component of the homotypic vacuole fusion and vacuole protein sorting (HOPS) complex. Component of the class C core vacuole/endosome tethering (CORVET) complex.</text>
</comment>
<dbReference type="InterPro" id="IPR016528">
    <property type="entry name" value="VPS11"/>
</dbReference>
<dbReference type="GO" id="GO:0006886">
    <property type="term" value="P:intracellular protein transport"/>
    <property type="evidence" value="ECO:0007669"/>
    <property type="project" value="UniProtKB-UniRule"/>
</dbReference>
<evidence type="ECO:0000256" key="3">
    <source>
        <dbReference type="ARBA" id="ARBA00022723"/>
    </source>
</evidence>
<evidence type="ECO:0000259" key="13">
    <source>
        <dbReference type="PROSITE" id="PS50089"/>
    </source>
</evidence>
<dbReference type="GO" id="GO:0008270">
    <property type="term" value="F:zinc ion binding"/>
    <property type="evidence" value="ECO:0007669"/>
    <property type="project" value="UniProtKB-KW"/>
</dbReference>
<accession>A0AA35NEA9</accession>
<dbReference type="EMBL" id="OX365769">
    <property type="protein sequence ID" value="CAI4035701.1"/>
    <property type="molecule type" value="Genomic_DNA"/>
</dbReference>
<dbReference type="Pfam" id="PF23356">
    <property type="entry name" value="TPR_PEP5_VPS11"/>
    <property type="match status" value="1"/>
</dbReference>
<dbReference type="InterPro" id="IPR057307">
    <property type="entry name" value="PEP5_VPS11_N"/>
</dbReference>
<evidence type="ECO:0000256" key="12">
    <source>
        <dbReference type="SAM" id="Coils"/>
    </source>
</evidence>
<dbReference type="Pfam" id="PF23341">
    <property type="entry name" value="PEP5_VPS11_N"/>
    <property type="match status" value="1"/>
</dbReference>
<dbReference type="RefSeq" id="XP_056078821.1">
    <property type="nucleotide sequence ID" value="XM_056224955.1"/>
</dbReference>
<dbReference type="PROSITE" id="PS50236">
    <property type="entry name" value="CHCR"/>
    <property type="match status" value="1"/>
</dbReference>
<dbReference type="GO" id="GO:0048284">
    <property type="term" value="P:organelle fusion"/>
    <property type="evidence" value="ECO:0007669"/>
    <property type="project" value="TreeGrafter"/>
</dbReference>
<proteinExistence type="inferred from homology"/>
<evidence type="ECO:0000256" key="9">
    <source>
        <dbReference type="PIRNR" id="PIRNR007860"/>
    </source>
</evidence>
<keyword evidence="2 9" id="KW-0813">Transport</keyword>
<dbReference type="CDD" id="cd16688">
    <property type="entry name" value="RING-H2_Vps11"/>
    <property type="match status" value="1"/>
</dbReference>
<sequence length="1030" mass="117207">MSLSSWRQFQLFENIPIKDPNFGGNSLLYSDPTLCAAAIVDPQTLVIAVNSNLIKVVKLSQAQVIHEFQSFPHDFQITFLKVIDGEFLVALGESIGKPSLIRVYKLEKLPTREQVYHSQVELKNGNNTYPISVVSISNDLSCIVVGFINGKIILIRGDIPRDRGSQQRIIYEDPSKEPITALFLNNDATACFAATTSTILLFNTTGRNKGRPNLVLNPKNGLDLNCGAFNPATNEFICCLSNFIEFFNTSGKKHQFAFDLSLRKRIFCVDKDHILVVTEETGGPTTSISVNELSPTIINRIFIIDAKNKIISLNFVVSSAIIDIFSTSQNGKNITYLLTSEGVMHRIATKPLENQISIIIQKELYPFALQLAKQNSLPSLDIQEIHKKYGDYLFKKGLKKEATEQYIQCLDVVETSEVISKFGVKEVPDPESMKNLADYLWSLIKNAISQRDHITLLLIVLIKLKDVDGIDTFIQHFDRNGNWNESVVVNDMDDVTFFYSDNDFFDLDLILELMKESDFKRLSYRLAKKFSKDSLIIVDILTNLLHNPMKAVKYIKSLPIDETLRCLVTYSKKLLEELPNETNALLIEVFTGKFRPSTFEVELDRKDTTGDFSESIKTVFYSYKTFFSYMNSNVKSDTISESFESPEEYEEPTYHPPKPSIVFSSFVSKPFEFVVFLEACLACYQQYEGFNEDRQVILTTLYDLYLNLAQEDVPERIDDWRSRAAGVLSESNKLVNSTFNNTAEKGVDNSLMLLISHMDQNSTSAKSKTKTTDIASFANDNSEMDLLGTFRAMTLNEEPNTCLEFLEMYGAEEPKLLQVALNYFVSNKLIFKEMGGNEVLKKKVLLPIIEGERMSLLDIIKTLSRTNVVQFGMIQDIIIDHVKSEDIEIKRNEKLIESYDKELKEKKEKLKNIVNSDQPIHVPLKNQTCFMCNLTLDVPVVFFKCGHIYHQHCLNEEEDTLKNERKLFKCPKCLVELETSNKLFEAQQEVVEKNDLLDFALNSEEGGKDRFKVITEFLGRGAISYSDITI</sequence>
<dbReference type="PANTHER" id="PTHR23323:SF24">
    <property type="entry name" value="VACUOLAR PROTEIN SORTING-ASSOCIATED PROTEIN 11 HOMOLOG"/>
    <property type="match status" value="1"/>
</dbReference>
<dbReference type="GO" id="GO:0000329">
    <property type="term" value="C:fungal-type vacuole membrane"/>
    <property type="evidence" value="ECO:0007669"/>
    <property type="project" value="UniProtKB-UniRule"/>
</dbReference>
<dbReference type="AlphaFoldDB" id="A0AA35NEA9"/>
<dbReference type="Pfam" id="PF12451">
    <property type="entry name" value="VPS11_C"/>
    <property type="match status" value="1"/>
</dbReference>
<dbReference type="InterPro" id="IPR024763">
    <property type="entry name" value="VPS11_C"/>
</dbReference>
<dbReference type="PROSITE" id="PS50089">
    <property type="entry name" value="ZF_RING_2"/>
    <property type="match status" value="1"/>
</dbReference>
<dbReference type="InterPro" id="IPR013083">
    <property type="entry name" value="Znf_RING/FYVE/PHD"/>
</dbReference>
<reference evidence="14" key="1">
    <citation type="submission" date="2022-10" db="EMBL/GenBank/DDBJ databases">
        <authorList>
            <person name="Byrne P K."/>
        </authorList>
    </citation>
    <scope>NUCLEOTIDE SEQUENCE</scope>
    <source>
        <strain evidence="14">IFO1815</strain>
    </source>
</reference>
<dbReference type="GO" id="GO:0006904">
    <property type="term" value="P:vesicle docking involved in exocytosis"/>
    <property type="evidence" value="ECO:0007669"/>
    <property type="project" value="TreeGrafter"/>
</dbReference>
<keyword evidence="3" id="KW-0479">Metal-binding</keyword>
<dbReference type="GO" id="GO:0030674">
    <property type="term" value="F:protein-macromolecule adaptor activity"/>
    <property type="evidence" value="ECO:0007669"/>
    <property type="project" value="TreeGrafter"/>
</dbReference>
<dbReference type="GeneID" id="80920575"/>
<evidence type="ECO:0000256" key="10">
    <source>
        <dbReference type="PROSITE-ProRule" id="PRU00175"/>
    </source>
</evidence>
<dbReference type="GO" id="GO:0061630">
    <property type="term" value="F:ubiquitin protein ligase activity"/>
    <property type="evidence" value="ECO:0007669"/>
    <property type="project" value="UniProtKB-EC"/>
</dbReference>
<dbReference type="GO" id="GO:0033263">
    <property type="term" value="C:CORVET complex"/>
    <property type="evidence" value="ECO:0007669"/>
    <property type="project" value="UniProtKB-UniRule"/>
</dbReference>
<name>A0AA35NEA9_SACMI</name>
<keyword evidence="9" id="KW-0808">Transferase</keyword>
<evidence type="ECO:0000256" key="6">
    <source>
        <dbReference type="ARBA" id="ARBA00022927"/>
    </source>
</evidence>
<dbReference type="InterPro" id="IPR036322">
    <property type="entry name" value="WD40_repeat_dom_sf"/>
</dbReference>
<comment type="subcellular location">
    <subcellularLocation>
        <location evidence="8">Endomembrane system</location>
        <topology evidence="8">Peripheral membrane protein</topology>
        <orientation evidence="8">Cytoplasmic side</orientation>
    </subcellularLocation>
    <subcellularLocation>
        <location evidence="9">Vacuole membrane</location>
        <topology evidence="9">Peripheral membrane protein</topology>
        <orientation evidence="9">Cytoplasmic side</orientation>
    </subcellularLocation>
</comment>
<keyword evidence="7 9" id="KW-0472">Membrane</keyword>
<dbReference type="PIRSF" id="PIRSF007860">
    <property type="entry name" value="VPS11"/>
    <property type="match status" value="1"/>
</dbReference>
<dbReference type="SMART" id="SM00184">
    <property type="entry name" value="RING"/>
    <property type="match status" value="1"/>
</dbReference>
<evidence type="ECO:0000313" key="15">
    <source>
        <dbReference type="Proteomes" id="UP001161438"/>
    </source>
</evidence>
<dbReference type="GO" id="GO:0030897">
    <property type="term" value="C:HOPS complex"/>
    <property type="evidence" value="ECO:0007669"/>
    <property type="project" value="UniProtKB-UniRule"/>
</dbReference>
<evidence type="ECO:0000313" key="14">
    <source>
        <dbReference type="EMBL" id="CAI4035701.1"/>
    </source>
</evidence>
<keyword evidence="5" id="KW-0862">Zinc</keyword>
<dbReference type="PANTHER" id="PTHR23323">
    <property type="entry name" value="VACUOLAR PROTEIN SORTING-ASSOCIATED PROTEIN"/>
    <property type="match status" value="1"/>
</dbReference>
<dbReference type="GO" id="GO:0007032">
    <property type="term" value="P:endosome organization"/>
    <property type="evidence" value="ECO:0007669"/>
    <property type="project" value="TreeGrafter"/>
</dbReference>
<keyword evidence="9" id="KW-0926">Vacuole</keyword>
<evidence type="ECO:0000256" key="4">
    <source>
        <dbReference type="ARBA" id="ARBA00022771"/>
    </source>
</evidence>
<evidence type="ECO:0000256" key="2">
    <source>
        <dbReference type="ARBA" id="ARBA00022448"/>
    </source>
</evidence>
<comment type="catalytic activity">
    <reaction evidence="9">
        <text>S-ubiquitinyl-[E2 ubiquitin-conjugating enzyme]-L-cysteine + [acceptor protein]-L-lysine = [E2 ubiquitin-conjugating enzyme]-L-cysteine + N(6)-ubiquitinyl-[acceptor protein]-L-lysine.</text>
        <dbReference type="EC" id="2.3.2.27"/>
    </reaction>
</comment>
<keyword evidence="4 10" id="KW-0863">Zinc-finger</keyword>
<keyword evidence="12" id="KW-0175">Coiled coil</keyword>
<keyword evidence="9" id="KW-0833">Ubl conjugation pathway</keyword>
<dbReference type="EC" id="2.3.2.27" evidence="9"/>
<evidence type="ECO:0000256" key="11">
    <source>
        <dbReference type="PROSITE-ProRule" id="PRU01006"/>
    </source>
</evidence>
<protein>
    <recommendedName>
        <fullName evidence="9">E3 ubiquitin-protein ligase PEP5</fullName>
        <ecNumber evidence="9">2.3.2.27</ecNumber>
    </recommendedName>
</protein>
<dbReference type="Gene3D" id="2.130.10.10">
    <property type="entry name" value="YVTN repeat-like/Quinoprotein amine dehydrogenase"/>
    <property type="match status" value="1"/>
</dbReference>
<dbReference type="InterPro" id="IPR001841">
    <property type="entry name" value="Znf_RING"/>
</dbReference>
<evidence type="ECO:0000256" key="1">
    <source>
        <dbReference type="ARBA" id="ARBA00007070"/>
    </source>
</evidence>
<gene>
    <name evidence="14" type="primary">SMKI13G3520</name>
    <name evidence="14" type="ORF">SMKI_13G3520</name>
</gene>
<dbReference type="GO" id="GO:0007033">
    <property type="term" value="P:vacuole organization"/>
    <property type="evidence" value="ECO:0007669"/>
    <property type="project" value="TreeGrafter"/>
</dbReference>
<evidence type="ECO:0000256" key="5">
    <source>
        <dbReference type="ARBA" id="ARBA00022833"/>
    </source>
</evidence>
<dbReference type="InterPro" id="IPR015943">
    <property type="entry name" value="WD40/YVTN_repeat-like_dom_sf"/>
</dbReference>
<feature type="coiled-coil region" evidence="12">
    <location>
        <begin position="889"/>
        <end position="916"/>
    </location>
</feature>
<dbReference type="Gene3D" id="3.30.40.10">
    <property type="entry name" value="Zinc/RING finger domain, C3HC4 (zinc finger)"/>
    <property type="match status" value="1"/>
</dbReference>
<keyword evidence="6 9" id="KW-0653">Protein transport</keyword>